<comment type="caution">
    <text evidence="2">The sequence shown here is derived from an EMBL/GenBank/DDBJ whole genome shotgun (WGS) entry which is preliminary data.</text>
</comment>
<proteinExistence type="predicted"/>
<evidence type="ECO:0000313" key="2">
    <source>
        <dbReference type="EMBL" id="KGJ93896.1"/>
    </source>
</evidence>
<accession>A0A099KTL3</accession>
<organism evidence="2 3">
    <name type="scientific">Colwellia psychrerythraea</name>
    <name type="common">Vibrio psychroerythus</name>
    <dbReference type="NCBI Taxonomy" id="28229"/>
    <lineage>
        <taxon>Bacteria</taxon>
        <taxon>Pseudomonadati</taxon>
        <taxon>Pseudomonadota</taxon>
        <taxon>Gammaproteobacteria</taxon>
        <taxon>Alteromonadales</taxon>
        <taxon>Colwelliaceae</taxon>
        <taxon>Colwellia</taxon>
    </lineage>
</organism>
<protein>
    <recommendedName>
        <fullName evidence="4">Lipoprotein</fullName>
    </recommendedName>
</protein>
<dbReference type="EMBL" id="JQEC01000021">
    <property type="protein sequence ID" value="KGJ93896.1"/>
    <property type="molecule type" value="Genomic_DNA"/>
</dbReference>
<feature type="signal peptide" evidence="1">
    <location>
        <begin position="1"/>
        <end position="18"/>
    </location>
</feature>
<feature type="chain" id="PRO_5001957584" description="Lipoprotein" evidence="1">
    <location>
        <begin position="19"/>
        <end position="426"/>
    </location>
</feature>
<reference evidence="2 3" key="1">
    <citation type="submission" date="2014-08" db="EMBL/GenBank/DDBJ databases">
        <title>Genomic and Phenotypic Diversity of Colwellia psychrerythraea strains from Disparate Marine Basins.</title>
        <authorList>
            <person name="Techtmann S.M."/>
            <person name="Stelling S.C."/>
            <person name="Utturkar S.M."/>
            <person name="Alshibli N."/>
            <person name="Harris A."/>
            <person name="Brown S.D."/>
            <person name="Hazen T.C."/>
        </authorList>
    </citation>
    <scope>NUCLEOTIDE SEQUENCE [LARGE SCALE GENOMIC DNA]</scope>
    <source>
        <strain evidence="2 3">GAB14E</strain>
    </source>
</reference>
<dbReference type="AlphaFoldDB" id="A0A099KTL3"/>
<name>A0A099KTL3_COLPS</name>
<sequence>MLRIWPLLAFLFNPLALCNNSDTSNDPFADDPFKNEASQINNNHDHKSRIELKGYYQHNNLRTDHPFNPGEELFSDKVKLVSLDAQLESDWQNQWKTRGRIYLRYLDEGHKDATKSTLLEGIAQWQSKDRNLIIELGRSKPQWSNGYNYDIANMLQPQRSLPYIDQDNPLQSKGWDMVSGQYFNGPWSFSAYLVASENPYVDTNSEAVLRLGYQDNDSFSLLLNKIEGQNLSFGATYSSLLTDSITFRTEWTRHSYRQMISSLKIKQQSNYQRLVLGSTYTADSGWSLTGEYFYNEHGANKQEWENVTADAAASAERLRQNQSTDPATDYKNTYTGLNLMSQGWVRERYFSFMFMSIESEDLWQLRLSSQYSLDDSSSLYRLELHKSFNDNFSARLQWQVFNGCDLCEYGLSPSNNDVRLTGSWLF</sequence>
<evidence type="ECO:0000313" key="3">
    <source>
        <dbReference type="Proteomes" id="UP000029868"/>
    </source>
</evidence>
<evidence type="ECO:0008006" key="4">
    <source>
        <dbReference type="Google" id="ProtNLM"/>
    </source>
</evidence>
<gene>
    <name evidence="2" type="ORF">GAB14E_2451</name>
</gene>
<dbReference type="PATRIC" id="fig|28229.3.peg.2072"/>
<evidence type="ECO:0000256" key="1">
    <source>
        <dbReference type="SAM" id="SignalP"/>
    </source>
</evidence>
<dbReference type="Proteomes" id="UP000029868">
    <property type="component" value="Unassembled WGS sequence"/>
</dbReference>
<keyword evidence="1" id="KW-0732">Signal</keyword>